<sequence>MAHSPECKPALTMHQLREIASRISASDLADELSVALPVLDDALTSIAASVAAAGAKSRRPD</sequence>
<gene>
    <name evidence="1" type="ORF">ERS075579_04627</name>
</gene>
<evidence type="ECO:0000313" key="1">
    <source>
        <dbReference type="EMBL" id="CPV69717.1"/>
    </source>
</evidence>
<evidence type="ECO:0000313" key="2">
    <source>
        <dbReference type="Proteomes" id="UP000045782"/>
    </source>
</evidence>
<dbReference type="EMBL" id="CSWP01000012">
    <property type="protein sequence ID" value="CPV69717.1"/>
    <property type="molecule type" value="Genomic_DNA"/>
</dbReference>
<dbReference type="Proteomes" id="UP000045782">
    <property type="component" value="Unassembled WGS sequence"/>
</dbReference>
<reference evidence="1 2" key="1">
    <citation type="submission" date="2015-03" db="EMBL/GenBank/DDBJ databases">
        <authorList>
            <person name="Murphy D."/>
        </authorList>
    </citation>
    <scope>NUCLEOTIDE SEQUENCE [LARGE SCALE GENOMIC DNA]</scope>
    <source>
        <strain evidence="1 2">PAP088</strain>
    </source>
</reference>
<proteinExistence type="predicted"/>
<organism evidence="1 2">
    <name type="scientific">Mycobacteroides abscessus</name>
    <dbReference type="NCBI Taxonomy" id="36809"/>
    <lineage>
        <taxon>Bacteria</taxon>
        <taxon>Bacillati</taxon>
        <taxon>Actinomycetota</taxon>
        <taxon>Actinomycetes</taxon>
        <taxon>Mycobacteriales</taxon>
        <taxon>Mycobacteriaceae</taxon>
        <taxon>Mycobacteroides</taxon>
    </lineage>
</organism>
<protein>
    <submittedName>
        <fullName evidence="1">Uncharacterized protein</fullName>
    </submittedName>
</protein>
<accession>A0A0U1BVB7</accession>
<dbReference type="RefSeq" id="WP_052616980.1">
    <property type="nucleotide sequence ID" value="NZ_CP014951.1"/>
</dbReference>
<dbReference type="AlphaFoldDB" id="A0A0U1BVB7"/>
<name>A0A0U1BVB7_9MYCO</name>